<feature type="transmembrane region" description="Helical" evidence="1">
    <location>
        <begin position="65"/>
        <end position="87"/>
    </location>
</feature>
<feature type="transmembrane region" description="Helical" evidence="1">
    <location>
        <begin position="32"/>
        <end position="53"/>
    </location>
</feature>
<accession>A0ABV3XPS1</accession>
<evidence type="ECO:0000313" key="2">
    <source>
        <dbReference type="EMBL" id="MEX5727039.1"/>
    </source>
</evidence>
<organism evidence="2 3">
    <name type="scientific">Rhodovulum iodosum</name>
    <dbReference type="NCBI Taxonomy" id="68291"/>
    <lineage>
        <taxon>Bacteria</taxon>
        <taxon>Pseudomonadati</taxon>
        <taxon>Pseudomonadota</taxon>
        <taxon>Alphaproteobacteria</taxon>
        <taxon>Rhodobacterales</taxon>
        <taxon>Paracoccaceae</taxon>
        <taxon>Rhodovulum</taxon>
    </lineage>
</organism>
<dbReference type="EMBL" id="JBEHHI010000001">
    <property type="protein sequence ID" value="MEX5727039.1"/>
    <property type="molecule type" value="Genomic_DNA"/>
</dbReference>
<gene>
    <name evidence="2" type="ORF">Ga0609869_000392</name>
</gene>
<dbReference type="RefSeq" id="WP_125403535.1">
    <property type="nucleotide sequence ID" value="NZ_JBEHHI010000001.1"/>
</dbReference>
<protein>
    <submittedName>
        <fullName evidence="2">Uncharacterized protein</fullName>
    </submittedName>
</protein>
<keyword evidence="1" id="KW-1133">Transmembrane helix</keyword>
<evidence type="ECO:0000256" key="1">
    <source>
        <dbReference type="SAM" id="Phobius"/>
    </source>
</evidence>
<proteinExistence type="predicted"/>
<evidence type="ECO:0000313" key="3">
    <source>
        <dbReference type="Proteomes" id="UP001560019"/>
    </source>
</evidence>
<sequence length="95" mass="9594">MSGLTIVLVYAGWALAPVVAYAALSHGLRRGLRGFLALFGAYGTAVLLSYAALRAEVAGQGHATVRPLAVLVPFIGAAVLSGLLYALGARIGGGE</sequence>
<keyword evidence="1" id="KW-0472">Membrane</keyword>
<keyword evidence="1" id="KW-0812">Transmembrane</keyword>
<dbReference type="Proteomes" id="UP001560019">
    <property type="component" value="Unassembled WGS sequence"/>
</dbReference>
<keyword evidence="3" id="KW-1185">Reference proteome</keyword>
<reference evidence="2 3" key="1">
    <citation type="submission" date="2024-06" db="EMBL/GenBank/DDBJ databases">
        <title>Genome of Rhodovulum iodosum, a marine photoferrotroph.</title>
        <authorList>
            <person name="Bianchini G."/>
            <person name="Nikeleit V."/>
            <person name="Kappler A."/>
            <person name="Bryce C."/>
            <person name="Sanchez-Baracaldo P."/>
        </authorList>
    </citation>
    <scope>NUCLEOTIDE SEQUENCE [LARGE SCALE GENOMIC DNA]</scope>
    <source>
        <strain evidence="2 3">UT/N1</strain>
    </source>
</reference>
<name>A0ABV3XPS1_9RHOB</name>
<comment type="caution">
    <text evidence="2">The sequence shown here is derived from an EMBL/GenBank/DDBJ whole genome shotgun (WGS) entry which is preliminary data.</text>
</comment>